<accession>A0A4R8DHK4</accession>
<dbReference type="GO" id="GO:0030599">
    <property type="term" value="F:pectinesterase activity"/>
    <property type="evidence" value="ECO:0007669"/>
    <property type="project" value="InterPro"/>
</dbReference>
<dbReference type="GO" id="GO:0042545">
    <property type="term" value="P:cell wall modification"/>
    <property type="evidence" value="ECO:0007669"/>
    <property type="project" value="InterPro"/>
</dbReference>
<dbReference type="GO" id="GO:0004650">
    <property type="term" value="F:polygalacturonase activity"/>
    <property type="evidence" value="ECO:0007669"/>
    <property type="project" value="InterPro"/>
</dbReference>
<dbReference type="PANTHER" id="PTHR31339:SF9">
    <property type="entry name" value="PLASMIN AND FIBRONECTIN-BINDING PROTEIN A"/>
    <property type="match status" value="1"/>
</dbReference>
<dbReference type="InterPro" id="IPR051801">
    <property type="entry name" value="GH28_Enzymes"/>
</dbReference>
<keyword evidence="2" id="KW-0378">Hydrolase</keyword>
<dbReference type="GO" id="GO:0005975">
    <property type="term" value="P:carbohydrate metabolic process"/>
    <property type="evidence" value="ECO:0007669"/>
    <property type="project" value="InterPro"/>
</dbReference>
<evidence type="ECO:0000256" key="4">
    <source>
        <dbReference type="ARBA" id="ARBA00023295"/>
    </source>
</evidence>
<gene>
    <name evidence="7" type="ORF">EDB95_4261</name>
</gene>
<dbReference type="AlphaFoldDB" id="A0A4R8DHK4"/>
<dbReference type="Proteomes" id="UP000294498">
    <property type="component" value="Unassembled WGS sequence"/>
</dbReference>
<evidence type="ECO:0000256" key="1">
    <source>
        <dbReference type="ARBA" id="ARBA00008834"/>
    </source>
</evidence>
<protein>
    <submittedName>
        <fullName evidence="7">Pectinesterase</fullName>
    </submittedName>
</protein>
<dbReference type="InterPro" id="IPR006626">
    <property type="entry name" value="PbH1"/>
</dbReference>
<dbReference type="Gene3D" id="2.160.20.10">
    <property type="entry name" value="Single-stranded right-handed beta-helix, Pectin lyase-like"/>
    <property type="match status" value="2"/>
</dbReference>
<dbReference type="Pfam" id="PF00295">
    <property type="entry name" value="Glyco_hydro_28"/>
    <property type="match status" value="1"/>
</dbReference>
<proteinExistence type="inferred from homology"/>
<dbReference type="InterPro" id="IPR000070">
    <property type="entry name" value="Pectinesterase_cat"/>
</dbReference>
<keyword evidence="4" id="KW-0326">Glycosidase</keyword>
<organism evidence="7 8">
    <name type="scientific">Dinghuibacter silviterrae</name>
    <dbReference type="NCBI Taxonomy" id="1539049"/>
    <lineage>
        <taxon>Bacteria</taxon>
        <taxon>Pseudomonadati</taxon>
        <taxon>Bacteroidota</taxon>
        <taxon>Chitinophagia</taxon>
        <taxon>Chitinophagales</taxon>
        <taxon>Chitinophagaceae</taxon>
        <taxon>Dinghuibacter</taxon>
    </lineage>
</organism>
<comment type="similarity">
    <text evidence="1">Belongs to the glycosyl hydrolase 28 family.</text>
</comment>
<dbReference type="InterPro" id="IPR011050">
    <property type="entry name" value="Pectin_lyase_fold/virulence"/>
</dbReference>
<feature type="domain" description="Pectinesterase catalytic" evidence="6">
    <location>
        <begin position="500"/>
        <end position="615"/>
    </location>
</feature>
<evidence type="ECO:0000259" key="6">
    <source>
        <dbReference type="Pfam" id="PF01095"/>
    </source>
</evidence>
<dbReference type="OrthoDB" id="9795222at2"/>
<evidence type="ECO:0000256" key="2">
    <source>
        <dbReference type="ARBA" id="ARBA00022801"/>
    </source>
</evidence>
<dbReference type="Pfam" id="PF01095">
    <property type="entry name" value="Pectinesterase"/>
    <property type="match status" value="1"/>
</dbReference>
<dbReference type="InterPro" id="IPR000743">
    <property type="entry name" value="Glyco_hydro_28"/>
</dbReference>
<dbReference type="EMBL" id="SODV01000002">
    <property type="protein sequence ID" value="TDW96430.1"/>
    <property type="molecule type" value="Genomic_DNA"/>
</dbReference>
<evidence type="ECO:0000256" key="5">
    <source>
        <dbReference type="SAM" id="MobiDB-lite"/>
    </source>
</evidence>
<sequence>MIRLLLALLVYGSHRDTVSIVTFGAQPGKLATVGIQAAIDACNRQGGGAVLVPAGTWLTGPLVLKSGVDLHLAKGAVLQFTRDFDAYPLVRGNWEGREAVRNQSPISATGADHISITGDGVIDGGGDAWRPLKQSKAPADVWARQIRTGVLSPGGKTWWPSASALKGSETKDPGVWHEGASVQDYADIKDFLRPNLIYLHGCTHVLLEGVTFRNSPAWCIHPLLCRDLTVRKIFAQNPPYAQNGDGIDIESCDTVLVEDSRFDVGDDGICIKSGRDEEGRRRGAPTQHAVIRRCTVYHAHGGFVIGSEMSGGVRDMEVYDCAFLGTDVGLRFKSARGRGGVVENIHVHDIYMKDIAGEAILFDMYYMAQDPVPKPGETRTEPAVAVKPVDEGTPVFRHFFLDHIVCNGASKAIFIRGLPEMPVQDVRMEHLSLTTTTGMDCRYATGVLLRDVQLYPKTGPVIRTTGSRDITFDSLRFVGAPLLIGDGVVFLHTDTTGVQHVVVDPSGKGDFTTIQAALNSLPDDAGHERVIDIRPGIYREKLSLTQSHVALVGEDPATTVITQAIARDIWRCDHKDDWGVATVNASGSDVDLVNLTIENSYGFDHTQDTVIACALDTAGTHASGGAARAPGSSGAAAPAAPGHRKVTRTGHQMALRTFATTRLRARNCVFKSFGGDTVSPWNVQDGLFYFKDCTMEGGVDFYCPRGWAYAEHCHFIALEGPASIWHDGSANPDAKTVLRDCSFEGYPGFHLGRYHRDAQFYLVNCSFSTDLANEPITLIKTNNRLQWGQRIYYYNCHRMGGDYPWFADNLAQNAPLPGDIRSGWVFGARWDPESIEF</sequence>
<name>A0A4R8DHK4_9BACT</name>
<dbReference type="InterPro" id="IPR012334">
    <property type="entry name" value="Pectin_lyas_fold"/>
</dbReference>
<comment type="caution">
    <text evidence="7">The sequence shown here is derived from an EMBL/GenBank/DDBJ whole genome shotgun (WGS) entry which is preliminary data.</text>
</comment>
<dbReference type="RefSeq" id="WP_133996855.1">
    <property type="nucleotide sequence ID" value="NZ_SODV01000002.1"/>
</dbReference>
<evidence type="ECO:0000256" key="3">
    <source>
        <dbReference type="ARBA" id="ARBA00023085"/>
    </source>
</evidence>
<keyword evidence="8" id="KW-1185">Reference proteome</keyword>
<evidence type="ECO:0000313" key="7">
    <source>
        <dbReference type="EMBL" id="TDW96430.1"/>
    </source>
</evidence>
<feature type="compositionally biased region" description="Low complexity" evidence="5">
    <location>
        <begin position="624"/>
        <end position="641"/>
    </location>
</feature>
<dbReference type="SUPFAM" id="SSF51126">
    <property type="entry name" value="Pectin lyase-like"/>
    <property type="match status" value="2"/>
</dbReference>
<evidence type="ECO:0000313" key="8">
    <source>
        <dbReference type="Proteomes" id="UP000294498"/>
    </source>
</evidence>
<keyword evidence="3" id="KW-0063">Aspartyl esterase</keyword>
<reference evidence="7 8" key="1">
    <citation type="submission" date="2019-03" db="EMBL/GenBank/DDBJ databases">
        <title>Genomic Encyclopedia of Type Strains, Phase IV (KMG-IV): sequencing the most valuable type-strain genomes for metagenomic binning, comparative biology and taxonomic classification.</title>
        <authorList>
            <person name="Goeker M."/>
        </authorList>
    </citation>
    <scope>NUCLEOTIDE SEQUENCE [LARGE SCALE GENOMIC DNA]</scope>
    <source>
        <strain evidence="7 8">DSM 100059</strain>
    </source>
</reference>
<feature type="region of interest" description="Disordered" evidence="5">
    <location>
        <begin position="624"/>
        <end position="646"/>
    </location>
</feature>
<dbReference type="PANTHER" id="PTHR31339">
    <property type="entry name" value="PECTIN LYASE-RELATED"/>
    <property type="match status" value="1"/>
</dbReference>
<dbReference type="SMART" id="SM00710">
    <property type="entry name" value="PbH1"/>
    <property type="match status" value="6"/>
</dbReference>